<dbReference type="Proteomes" id="UP000008541">
    <property type="component" value="Chromosome"/>
</dbReference>
<protein>
    <submittedName>
        <fullName evidence="1">MerR-family transcriptional regulator</fullName>
    </submittedName>
</protein>
<sequence>MHKNILPSNELCRYLDAATEEEKISKYHILGNYRHISFWGNENALQEYLHMLCYHFKLKNTSLHIKFPFALLHKDMKHEYFAEIYFSY</sequence>
<evidence type="ECO:0000313" key="1">
    <source>
        <dbReference type="EMBL" id="ACA44391.1"/>
    </source>
</evidence>
<evidence type="ECO:0000313" key="2">
    <source>
        <dbReference type="Proteomes" id="UP000008541"/>
    </source>
</evidence>
<gene>
    <name evidence="1" type="ordered locus">CLD_1685</name>
</gene>
<dbReference type="AlphaFoldDB" id="B1IL39"/>
<dbReference type="EMBL" id="CP000939">
    <property type="protein sequence ID" value="ACA44391.1"/>
    <property type="molecule type" value="Genomic_DNA"/>
</dbReference>
<name>B1IL39_CLOBK</name>
<organism evidence="1 2">
    <name type="scientific">Clostridium botulinum (strain Okra / Type B1)</name>
    <dbReference type="NCBI Taxonomy" id="498213"/>
    <lineage>
        <taxon>Bacteria</taxon>
        <taxon>Bacillati</taxon>
        <taxon>Bacillota</taxon>
        <taxon>Clostridia</taxon>
        <taxon>Eubacteriales</taxon>
        <taxon>Clostridiaceae</taxon>
        <taxon>Clostridium</taxon>
    </lineage>
</organism>
<accession>B1IL39</accession>
<dbReference type="HOGENOM" id="CLU_2463567_0_0_9"/>
<dbReference type="KEGG" id="cbb:CLD_1685"/>
<reference evidence="1 2" key="1">
    <citation type="journal article" date="2007" name="PLoS ONE">
        <title>Analysis of the neurotoxin complex genes in Clostridium botulinum A1-A4 and B1 strains: BoNT/A3, /Ba4 and /B1 clusters are located within plasmids.</title>
        <authorList>
            <person name="Smith T.J."/>
            <person name="Hill K.K."/>
            <person name="Foley B.T."/>
            <person name="Detter J.C."/>
            <person name="Munk A.C."/>
            <person name="Bruce D.C."/>
            <person name="Doggett N.A."/>
            <person name="Smith L.A."/>
            <person name="Marks J.D."/>
            <person name="Xie G."/>
            <person name="Brettin T.S."/>
        </authorList>
    </citation>
    <scope>NUCLEOTIDE SEQUENCE [LARGE SCALE GENOMIC DNA]</scope>
    <source>
        <strain evidence="2">Okra / Type B1</strain>
    </source>
</reference>
<proteinExistence type="predicted"/>